<proteinExistence type="predicted"/>
<evidence type="ECO:0000313" key="1">
    <source>
        <dbReference type="EMBL" id="ELP92675.1"/>
    </source>
</evidence>
<accession>A0A0A1UBV2</accession>
<reference evidence="1 2" key="1">
    <citation type="submission" date="2012-10" db="EMBL/GenBank/DDBJ databases">
        <authorList>
            <person name="Zafar N."/>
            <person name="Inman J."/>
            <person name="Hall N."/>
            <person name="Lorenzi H."/>
            <person name="Caler E."/>
        </authorList>
    </citation>
    <scope>NUCLEOTIDE SEQUENCE [LARGE SCALE GENOMIC DNA]</scope>
    <source>
        <strain evidence="1 2">IP1</strain>
    </source>
</reference>
<dbReference type="PANTHER" id="PTHR43611">
    <property type="entry name" value="ALPHA-D-GLUCOSE 1-PHOSPHATE PHOSPHATASE"/>
    <property type="match status" value="1"/>
</dbReference>
<dbReference type="EMBL" id="KB206332">
    <property type="protein sequence ID" value="ELP92675.1"/>
    <property type="molecule type" value="Genomic_DNA"/>
</dbReference>
<gene>
    <name evidence="1" type="ORF">EIN_370170</name>
</gene>
<dbReference type="InterPro" id="IPR023214">
    <property type="entry name" value="HAD_sf"/>
</dbReference>
<organism evidence="1 2">
    <name type="scientific">Entamoeba invadens IP1</name>
    <dbReference type="NCBI Taxonomy" id="370355"/>
    <lineage>
        <taxon>Eukaryota</taxon>
        <taxon>Amoebozoa</taxon>
        <taxon>Evosea</taxon>
        <taxon>Archamoebae</taxon>
        <taxon>Mastigamoebida</taxon>
        <taxon>Entamoebidae</taxon>
        <taxon>Entamoeba</taxon>
    </lineage>
</organism>
<dbReference type="Gene3D" id="3.40.50.1000">
    <property type="entry name" value="HAD superfamily/HAD-like"/>
    <property type="match status" value="1"/>
</dbReference>
<dbReference type="InterPro" id="IPR036412">
    <property type="entry name" value="HAD-like_sf"/>
</dbReference>
<dbReference type="PANTHER" id="PTHR43611:SF3">
    <property type="entry name" value="FLAVIN MONONUCLEOTIDE HYDROLASE 1, CHLOROPLATIC"/>
    <property type="match status" value="1"/>
</dbReference>
<keyword evidence="2" id="KW-1185">Reference proteome</keyword>
<name>A0A0A1UBV2_ENTIV</name>
<sequence length="208" mass="24497">MTHTIKGIACDFGNVLFADGSIEAVKKLSSQYDKDLMMYVLTSKSEMGKRVRAEDTYWPTYEESARRILKEHDISYDEVVDVWFNSYTLNTKMLHFLQRAKVSGIKIIAYSGNIRKRVEFLYQKYPEVPKVFDVEVFSYDYNMSKENIVFTEHMVEKSGLQANEIVWIDDVLPFKVFADRVGVNFVSYRDEAKFIEQLKEHSLDKYWE</sequence>
<dbReference type="GeneID" id="14891635"/>
<dbReference type="KEGG" id="eiv:EIN_370170"/>
<dbReference type="Proteomes" id="UP000014680">
    <property type="component" value="Unassembled WGS sequence"/>
</dbReference>
<dbReference type="VEuPathDB" id="AmoebaDB:EIN_370170"/>
<dbReference type="RefSeq" id="XP_004259446.1">
    <property type="nucleotide sequence ID" value="XM_004259398.1"/>
</dbReference>
<evidence type="ECO:0000313" key="2">
    <source>
        <dbReference type="Proteomes" id="UP000014680"/>
    </source>
</evidence>
<dbReference type="OrthoDB" id="2012566at2759"/>
<dbReference type="AlphaFoldDB" id="A0A0A1UBV2"/>
<dbReference type="SUPFAM" id="SSF56784">
    <property type="entry name" value="HAD-like"/>
    <property type="match status" value="1"/>
</dbReference>
<protein>
    <submittedName>
        <fullName evidence="1">Uncharacterized protein</fullName>
    </submittedName>
</protein>